<feature type="transmembrane region" description="Helical" evidence="2">
    <location>
        <begin position="756"/>
        <end position="779"/>
    </location>
</feature>
<proteinExistence type="predicted"/>
<feature type="compositionally biased region" description="Polar residues" evidence="1">
    <location>
        <begin position="405"/>
        <end position="445"/>
    </location>
</feature>
<feature type="transmembrane region" description="Helical" evidence="2">
    <location>
        <begin position="667"/>
        <end position="687"/>
    </location>
</feature>
<keyword evidence="2" id="KW-1133">Transmembrane helix</keyword>
<evidence type="ECO:0000256" key="2">
    <source>
        <dbReference type="SAM" id="Phobius"/>
    </source>
</evidence>
<protein>
    <submittedName>
        <fullName evidence="3">Uncharacterized protein</fullName>
    </submittedName>
</protein>
<feature type="compositionally biased region" description="Polar residues" evidence="1">
    <location>
        <begin position="338"/>
        <end position="349"/>
    </location>
</feature>
<feature type="region of interest" description="Disordered" evidence="1">
    <location>
        <begin position="594"/>
        <end position="619"/>
    </location>
</feature>
<feature type="region of interest" description="Disordered" evidence="1">
    <location>
        <begin position="402"/>
        <end position="582"/>
    </location>
</feature>
<evidence type="ECO:0000256" key="1">
    <source>
        <dbReference type="SAM" id="MobiDB-lite"/>
    </source>
</evidence>
<feature type="transmembrane region" description="Helical" evidence="2">
    <location>
        <begin position="940"/>
        <end position="966"/>
    </location>
</feature>
<sequence length="1148" mass="122593">MVAVAGASEQQRLWRKWGRAVGHTVNGLIVVEVGRRVAASVGLAPRMRAPILWIAYQATYHAVIFADLELVEESDTAGAAAIGSFAAQLDTIDRITAEKLNAKLDAIEKVGPDEFNAKLDANERNADDHDNRTHVDVNNRCSQYRRSEPSKDCDWVAAFIQRCDTRGDDGTFAYESCEACGGSVLPSARPSTLEPTSEAPSTVEPTSKAPWFKASQPASEPSKDCDWVAAFIQRCDTRGDDGTFAYESCEACGGSVLPSARPSTLEPTSEAPSTVEPTSKAPWFKASQPASEPSKDCDWVAAFIQRCDTRGDDGTFAYESCEACGGSVLPSARPSTPEPTSKAPSTVEPTSKAPWFKASQPASEPSKDCDWVAAFIQRCDTEGADGTLAYESCEVCGGSVVPSARPSTLEPTSEAPSTVEPTSARPSIAPTSAMPSNDPTTNRPSSPGPTLEGTALPSAFSSVEPSRSPTRIPTTKLPTTGAPTFGPSSQPTTGFPTFLPSTNAPSRRPIFSPSSYAPTHAPIEQPTLPPSSAPTTLVPSPAPSTSKPTSSVPSRKPTPRPSYAPTYRPTTTAPPSSAAPIVPSRAPAVLEPTAVPPARVPTAAPLPRGVDVSSPRPSRGVPTIKKEYFYDDEYDEYDEYDNDYFGRRTLTDLTKSERRRRCVRRSIRGAATFAGLLVIVVCVHLALAPFGKACIVVTEEDSSSSSIEETALERADAGLLWPRLAWPLIPVACAGVSLAATAGWHRDECWTLRAAGPWSSVALCVVFVVFYLLAVRIHIVARLGQAVYVGNENARSFPTPQTAVASLCRAFFCGDGLFESLDVGEWLEDGPGRFVASHGSAFESYSPEHARFGEATFVVGDVAAAVAAGLGALASRRVQLVSVLAAQAALLGFAVGQAPFLNVGINALVSLERAAQCVALAATALASFDVVASEEMAMKIAAVCELVSLVLAVLLPVAAGVARVAYHALARLCAKRDGRRLTSSRLLTTISFAAAVAAAYKSSDDHNKAPFCRTWLVLFGHELSHVLAWFACWRPETRRPPPPPQLLQDDPTSKAEEPVVVFEEEEEEEEDDDSEDKRRPGCFDVGLSFYESPEEGASGEDFASMQPEELQDFIQSHGGNYADCPAHADLVKRALEIAQAKYYVIHPM</sequence>
<accession>A0AAD7UB17</accession>
<reference evidence="3" key="1">
    <citation type="submission" date="2023-01" db="EMBL/GenBank/DDBJ databases">
        <title>Metagenome sequencing of chrysophaentin producing Chrysophaeum taylorii.</title>
        <authorList>
            <person name="Davison J."/>
            <person name="Bewley C."/>
        </authorList>
    </citation>
    <scope>NUCLEOTIDE SEQUENCE</scope>
    <source>
        <strain evidence="3">NIES-1699</strain>
    </source>
</reference>
<dbReference type="EMBL" id="JAQMWT010000524">
    <property type="protein sequence ID" value="KAJ8600353.1"/>
    <property type="molecule type" value="Genomic_DNA"/>
</dbReference>
<feature type="region of interest" description="Disordered" evidence="1">
    <location>
        <begin position="1041"/>
        <end position="1080"/>
    </location>
</feature>
<feature type="compositionally biased region" description="Polar residues" evidence="1">
    <location>
        <begin position="261"/>
        <end position="277"/>
    </location>
</feature>
<keyword evidence="2" id="KW-0812">Transmembrane</keyword>
<organism evidence="3 4">
    <name type="scientific">Chrysophaeum taylorii</name>
    <dbReference type="NCBI Taxonomy" id="2483200"/>
    <lineage>
        <taxon>Eukaryota</taxon>
        <taxon>Sar</taxon>
        <taxon>Stramenopiles</taxon>
        <taxon>Ochrophyta</taxon>
        <taxon>Pelagophyceae</taxon>
        <taxon>Pelagomonadales</taxon>
        <taxon>Pelagomonadaceae</taxon>
        <taxon>Chrysophaeum</taxon>
    </lineage>
</organism>
<feature type="region of interest" description="Disordered" evidence="1">
    <location>
        <begin position="259"/>
        <end position="294"/>
    </location>
</feature>
<keyword evidence="4" id="KW-1185">Reference proteome</keyword>
<feature type="compositionally biased region" description="Acidic residues" evidence="1">
    <location>
        <begin position="1062"/>
        <end position="1074"/>
    </location>
</feature>
<feature type="region of interest" description="Disordered" evidence="1">
    <location>
        <begin position="329"/>
        <end position="366"/>
    </location>
</feature>
<name>A0AAD7UB17_9STRA</name>
<evidence type="ECO:0000313" key="3">
    <source>
        <dbReference type="EMBL" id="KAJ8600353.1"/>
    </source>
</evidence>
<comment type="caution">
    <text evidence="3">The sequence shown here is derived from an EMBL/GenBank/DDBJ whole genome shotgun (WGS) entry which is preliminary data.</text>
</comment>
<dbReference type="AlphaFoldDB" id="A0AAD7UB17"/>
<keyword evidence="2" id="KW-0472">Membrane</keyword>
<feature type="region of interest" description="Disordered" evidence="1">
    <location>
        <begin position="187"/>
        <end position="222"/>
    </location>
</feature>
<feature type="compositionally biased region" description="Low complexity" evidence="1">
    <location>
        <begin position="533"/>
        <end position="582"/>
    </location>
</feature>
<feature type="compositionally biased region" description="Polar residues" evidence="1">
    <location>
        <begin position="459"/>
        <end position="505"/>
    </location>
</feature>
<feature type="compositionally biased region" description="Polar residues" evidence="1">
    <location>
        <begin position="189"/>
        <end position="205"/>
    </location>
</feature>
<feature type="transmembrane region" description="Helical" evidence="2">
    <location>
        <begin position="724"/>
        <end position="744"/>
    </location>
</feature>
<dbReference type="Proteomes" id="UP001230188">
    <property type="component" value="Unassembled WGS sequence"/>
</dbReference>
<evidence type="ECO:0000313" key="4">
    <source>
        <dbReference type="Proteomes" id="UP001230188"/>
    </source>
</evidence>
<gene>
    <name evidence="3" type="ORF">CTAYLR_000680</name>
</gene>